<feature type="transmembrane region" description="Helical" evidence="2">
    <location>
        <begin position="98"/>
        <end position="116"/>
    </location>
</feature>
<accession>A0ABW9QU79</accession>
<feature type="transmembrane region" description="Helical" evidence="2">
    <location>
        <begin position="137"/>
        <end position="159"/>
    </location>
</feature>
<feature type="transmembrane region" description="Helical" evidence="2">
    <location>
        <begin position="61"/>
        <end position="86"/>
    </location>
</feature>
<comment type="caution">
    <text evidence="4">The sequence shown here is derived from an EMBL/GenBank/DDBJ whole genome shotgun (WGS) entry which is preliminary data.</text>
</comment>
<gene>
    <name evidence="4" type="ORF">GHK86_10005</name>
</gene>
<feature type="compositionally biased region" description="Pro residues" evidence="1">
    <location>
        <begin position="1"/>
        <end position="23"/>
    </location>
</feature>
<dbReference type="InterPro" id="IPR003675">
    <property type="entry name" value="Rce1/LyrA-like_dom"/>
</dbReference>
<proteinExistence type="predicted"/>
<protein>
    <submittedName>
        <fullName evidence="4">CPBP family intramembrane metalloprotease</fullName>
    </submittedName>
</protein>
<keyword evidence="5" id="KW-1185">Reference proteome</keyword>
<feature type="non-terminal residue" evidence="4">
    <location>
        <position position="1"/>
    </location>
</feature>
<evidence type="ECO:0000313" key="4">
    <source>
        <dbReference type="EMBL" id="MST33051.1"/>
    </source>
</evidence>
<keyword evidence="2" id="KW-1133">Transmembrane helix</keyword>
<dbReference type="Proteomes" id="UP000437736">
    <property type="component" value="Unassembled WGS sequence"/>
</dbReference>
<dbReference type="PANTHER" id="PTHR43592">
    <property type="entry name" value="CAAX AMINO TERMINAL PROTEASE"/>
    <property type="match status" value="1"/>
</dbReference>
<feature type="transmembrane region" description="Helical" evidence="2">
    <location>
        <begin position="262"/>
        <end position="283"/>
    </location>
</feature>
<keyword evidence="2" id="KW-0812">Transmembrane</keyword>
<dbReference type="EMBL" id="WJHE01000469">
    <property type="protein sequence ID" value="MST33051.1"/>
    <property type="molecule type" value="Genomic_DNA"/>
</dbReference>
<keyword evidence="2" id="KW-0472">Membrane</keyword>
<evidence type="ECO:0000256" key="2">
    <source>
        <dbReference type="SAM" id="Phobius"/>
    </source>
</evidence>
<feature type="region of interest" description="Disordered" evidence="1">
    <location>
        <begin position="1"/>
        <end position="52"/>
    </location>
</feature>
<dbReference type="Pfam" id="PF02517">
    <property type="entry name" value="Rce1-like"/>
    <property type="match status" value="1"/>
</dbReference>
<feature type="transmembrane region" description="Helical" evidence="2">
    <location>
        <begin position="236"/>
        <end position="255"/>
    </location>
</feature>
<keyword evidence="4" id="KW-0482">Metalloprotease</keyword>
<feature type="domain" description="CAAX prenyl protease 2/Lysostaphin resistance protein A-like" evidence="3">
    <location>
        <begin position="181"/>
        <end position="274"/>
    </location>
</feature>
<dbReference type="PANTHER" id="PTHR43592:SF15">
    <property type="entry name" value="CAAX AMINO TERMINAL PROTEASE FAMILY PROTEIN"/>
    <property type="match status" value="1"/>
</dbReference>
<reference evidence="4 5" key="1">
    <citation type="submission" date="2019-11" db="EMBL/GenBank/DDBJ databases">
        <title>Acidiferrimicrobium australis gen. nov., sp. nov., an acidophilic and obligately heterotrophic, member of the Actinobacteria that catalyses dissimilatory oxido- reduction of iron isolated from metal-rich acidic water in Chile.</title>
        <authorList>
            <person name="Gonzalez D."/>
            <person name="Huber K."/>
            <person name="Hedrich S."/>
            <person name="Rojas-Villalobos C."/>
            <person name="Quatrini R."/>
            <person name="Dinamarca M.A."/>
            <person name="Schwarz A."/>
            <person name="Canales C."/>
            <person name="Nancucheo I."/>
        </authorList>
    </citation>
    <scope>NUCLEOTIDE SEQUENCE [LARGE SCALE GENOMIC DNA]</scope>
    <source>
        <strain evidence="4 5">USS-CCA1</strain>
    </source>
</reference>
<keyword evidence="4" id="KW-0378">Hydrolase</keyword>
<dbReference type="GO" id="GO:0008237">
    <property type="term" value="F:metallopeptidase activity"/>
    <property type="evidence" value="ECO:0007669"/>
    <property type="project" value="UniProtKB-KW"/>
</dbReference>
<name>A0ABW9QU79_9ACTN</name>
<keyword evidence="4" id="KW-0645">Protease</keyword>
<evidence type="ECO:0000259" key="3">
    <source>
        <dbReference type="Pfam" id="PF02517"/>
    </source>
</evidence>
<sequence length="284" mass="28954">HPGSPQPEGPHPGSPQPDGPHPGSPYWSAVAPGRPGAPPTGPADAPPELDGGPGGRIPARAVWWGVLGIAAGEVVGSMLALLLVAATGLRVTSAGPELVGELGLWSGMLGAVVFVSRRYGSGSLRRDFTFAFRWIDLAYGLGAAATGLAIAQIVAVAFAGSRLAGSNTQILTGQQGNTFGIVLVTLIAAVGAPFFEELFFRGLLRTALAARFGRHGAVWGQAVLFGFAHYGEAHGLGNVSVVLALILLGVVLGYTAMLTGRLGAGIVAHSLFNLTAAVTIFVVR</sequence>
<organism evidence="4 5">
    <name type="scientific">Acidiferrimicrobium australe</name>
    <dbReference type="NCBI Taxonomy" id="2664430"/>
    <lineage>
        <taxon>Bacteria</taxon>
        <taxon>Bacillati</taxon>
        <taxon>Actinomycetota</taxon>
        <taxon>Acidimicrobiia</taxon>
        <taxon>Acidimicrobiales</taxon>
        <taxon>Acidimicrobiaceae</taxon>
        <taxon>Acidiferrimicrobium</taxon>
    </lineage>
</organism>
<feature type="compositionally biased region" description="Pro residues" evidence="1">
    <location>
        <begin position="35"/>
        <end position="45"/>
    </location>
</feature>
<evidence type="ECO:0000313" key="5">
    <source>
        <dbReference type="Proteomes" id="UP000437736"/>
    </source>
</evidence>
<evidence type="ECO:0000256" key="1">
    <source>
        <dbReference type="SAM" id="MobiDB-lite"/>
    </source>
</evidence>
<feature type="transmembrane region" description="Helical" evidence="2">
    <location>
        <begin position="179"/>
        <end position="200"/>
    </location>
</feature>